<gene>
    <name evidence="7" type="primary">mtnK</name>
    <name evidence="7" type="ORF">Hypma_016023</name>
</gene>
<dbReference type="OrthoDB" id="25129at2759"/>
<evidence type="ECO:0000259" key="6">
    <source>
        <dbReference type="Pfam" id="PF01636"/>
    </source>
</evidence>
<reference evidence="7" key="1">
    <citation type="submission" date="2018-04" db="EMBL/GenBank/DDBJ databases">
        <title>Whole genome sequencing of Hypsizygus marmoreus.</title>
        <authorList>
            <person name="Choi I.-G."/>
            <person name="Min B."/>
            <person name="Kim J.-G."/>
            <person name="Kim S."/>
            <person name="Oh Y.-L."/>
            <person name="Kong W.-S."/>
            <person name="Park H."/>
            <person name="Jeong J."/>
            <person name="Song E.-S."/>
        </authorList>
    </citation>
    <scope>NUCLEOTIDE SEQUENCE [LARGE SCALE GENOMIC DNA]</scope>
    <source>
        <strain evidence="7">51987-8</strain>
    </source>
</reference>
<dbReference type="PANTHER" id="PTHR34273">
    <property type="entry name" value="METHYLTHIORIBOSE KINASE"/>
    <property type="match status" value="1"/>
</dbReference>
<dbReference type="Gene3D" id="3.30.200.20">
    <property type="entry name" value="Phosphorylase Kinase, domain 1"/>
    <property type="match status" value="1"/>
</dbReference>
<keyword evidence="3" id="KW-0547">Nucleotide-binding</keyword>
<evidence type="ECO:0000256" key="4">
    <source>
        <dbReference type="ARBA" id="ARBA00022777"/>
    </source>
</evidence>
<keyword evidence="5" id="KW-0067">ATP-binding</keyword>
<evidence type="ECO:0000256" key="1">
    <source>
        <dbReference type="ARBA" id="ARBA00010165"/>
    </source>
</evidence>
<dbReference type="Pfam" id="PF01636">
    <property type="entry name" value="APH"/>
    <property type="match status" value="1"/>
</dbReference>
<dbReference type="Proteomes" id="UP000076154">
    <property type="component" value="Unassembled WGS sequence"/>
</dbReference>
<dbReference type="PANTHER" id="PTHR34273:SF2">
    <property type="entry name" value="METHYLTHIORIBOSE KINASE"/>
    <property type="match status" value="1"/>
</dbReference>
<dbReference type="STRING" id="39966.A0A369KBG2"/>
<dbReference type="GO" id="GO:0005524">
    <property type="term" value="F:ATP binding"/>
    <property type="evidence" value="ECO:0007669"/>
    <property type="project" value="UniProtKB-KW"/>
</dbReference>
<proteinExistence type="inferred from homology"/>
<comment type="caution">
    <text evidence="7">The sequence shown here is derived from an EMBL/GenBank/DDBJ whole genome shotgun (WGS) entry which is preliminary data.</text>
</comment>
<evidence type="ECO:0000313" key="7">
    <source>
        <dbReference type="EMBL" id="RDB29143.1"/>
    </source>
</evidence>
<keyword evidence="8" id="KW-1185">Reference proteome</keyword>
<dbReference type="Gene3D" id="3.90.1200.10">
    <property type="match status" value="1"/>
</dbReference>
<keyword evidence="2" id="KW-0808">Transferase</keyword>
<feature type="domain" description="Aminoglycoside phosphotransferase" evidence="6">
    <location>
        <begin position="81"/>
        <end position="340"/>
    </location>
</feature>
<dbReference type="InParanoid" id="A0A369KBG2"/>
<protein>
    <submittedName>
        <fullName evidence="7">Methylthioribose kinase</fullName>
    </submittedName>
</protein>
<dbReference type="GO" id="GO:0016301">
    <property type="term" value="F:kinase activity"/>
    <property type="evidence" value="ECO:0007669"/>
    <property type="project" value="UniProtKB-KW"/>
</dbReference>
<feature type="non-terminal residue" evidence="7">
    <location>
        <position position="437"/>
    </location>
</feature>
<accession>A0A369KBG2</accession>
<dbReference type="InterPro" id="IPR002575">
    <property type="entry name" value="Aminoglycoside_PTrfase"/>
</dbReference>
<dbReference type="AlphaFoldDB" id="A0A369KBG2"/>
<sequence>RILRSCDYQTTQKPLQAFRASLAIDRLQEINSDNLQTDLHSISANPNANQNMTTVTPNDVTLTTPTGVQTCLLNTPFASHTITPLSGGTANFAYRLHLDAPFERQETLVLKHAQPYVKDFVGMAFGLERQTFEAEAMMRVRAWAPADSVVTVPKVYRVDKEHNIIIMEDCGDDVLTLKDFLQSPSSPCPPDLARAIGTSLGHFLASMHAWSQANPEEILDLFEKNQQAKMLSAWATYGRLVATLEQSEGEVVSKLSDPPIGIELEDRERVMGVLGGLAGRMRERMLSYRDVFVMGDFWPGNIMVKLDADRQLQHLYILDWELAKPGLPGVEIGQFCAEIDLLRRFVPSSEEATSTILSTFLQAYADSSEPTLDVGVGRDALAHWGVHLAVWTPHVELGGKQKTRDVVKEGVKLLVAAAEGTDADLRTSLVGPLVPKD</sequence>
<organism evidence="7 8">
    <name type="scientific">Hypsizygus marmoreus</name>
    <name type="common">White beech mushroom</name>
    <name type="synonym">Agaricus marmoreus</name>
    <dbReference type="NCBI Taxonomy" id="39966"/>
    <lineage>
        <taxon>Eukaryota</taxon>
        <taxon>Fungi</taxon>
        <taxon>Dikarya</taxon>
        <taxon>Basidiomycota</taxon>
        <taxon>Agaricomycotina</taxon>
        <taxon>Agaricomycetes</taxon>
        <taxon>Agaricomycetidae</taxon>
        <taxon>Agaricales</taxon>
        <taxon>Tricholomatineae</taxon>
        <taxon>Lyophyllaceae</taxon>
        <taxon>Hypsizygus</taxon>
    </lineage>
</organism>
<evidence type="ECO:0000256" key="3">
    <source>
        <dbReference type="ARBA" id="ARBA00022741"/>
    </source>
</evidence>
<dbReference type="EMBL" id="LUEZ02000010">
    <property type="protein sequence ID" value="RDB29143.1"/>
    <property type="molecule type" value="Genomic_DNA"/>
</dbReference>
<comment type="similarity">
    <text evidence="1">Belongs to the methylthioribose kinase family.</text>
</comment>
<keyword evidence="4 7" id="KW-0418">Kinase</keyword>
<dbReference type="SUPFAM" id="SSF56112">
    <property type="entry name" value="Protein kinase-like (PK-like)"/>
    <property type="match status" value="1"/>
</dbReference>
<feature type="non-terminal residue" evidence="7">
    <location>
        <position position="1"/>
    </location>
</feature>
<evidence type="ECO:0000313" key="8">
    <source>
        <dbReference type="Proteomes" id="UP000076154"/>
    </source>
</evidence>
<evidence type="ECO:0000256" key="2">
    <source>
        <dbReference type="ARBA" id="ARBA00022679"/>
    </source>
</evidence>
<evidence type="ECO:0000256" key="5">
    <source>
        <dbReference type="ARBA" id="ARBA00022840"/>
    </source>
</evidence>
<name>A0A369KBG2_HYPMA</name>
<dbReference type="InterPro" id="IPR011009">
    <property type="entry name" value="Kinase-like_dom_sf"/>
</dbReference>